<reference evidence="4" key="1">
    <citation type="submission" date="2016-10" db="EMBL/GenBank/DDBJ databases">
        <authorList>
            <person name="Varghese N."/>
            <person name="Submissions S."/>
        </authorList>
    </citation>
    <scope>NUCLEOTIDE SEQUENCE [LARGE SCALE GENOMIC DNA]</scope>
    <source>
        <strain evidence="4">CGMCC 1.4250</strain>
    </source>
</reference>
<keyword evidence="1" id="KW-0472">Membrane</keyword>
<evidence type="ECO:0000313" key="3">
    <source>
        <dbReference type="EMBL" id="SFL80696.1"/>
    </source>
</evidence>
<dbReference type="GO" id="GO:0080120">
    <property type="term" value="P:CAAX-box protein maturation"/>
    <property type="evidence" value="ECO:0007669"/>
    <property type="project" value="UniProtKB-ARBA"/>
</dbReference>
<protein>
    <submittedName>
        <fullName evidence="3">CAAX protease self-immunity</fullName>
    </submittedName>
</protein>
<dbReference type="GO" id="GO:0004175">
    <property type="term" value="F:endopeptidase activity"/>
    <property type="evidence" value="ECO:0007669"/>
    <property type="project" value="UniProtKB-ARBA"/>
</dbReference>
<dbReference type="Pfam" id="PF02517">
    <property type="entry name" value="Rce1-like"/>
    <property type="match status" value="1"/>
</dbReference>
<accession>A0A1I4KQ64</accession>
<dbReference type="OrthoDB" id="449657at2"/>
<feature type="transmembrane region" description="Helical" evidence="1">
    <location>
        <begin position="66"/>
        <end position="89"/>
    </location>
</feature>
<dbReference type="Proteomes" id="UP000198565">
    <property type="component" value="Unassembled WGS sequence"/>
</dbReference>
<feature type="transmembrane region" description="Helical" evidence="1">
    <location>
        <begin position="167"/>
        <end position="186"/>
    </location>
</feature>
<feature type="transmembrane region" description="Helical" evidence="1">
    <location>
        <begin position="26"/>
        <end position="45"/>
    </location>
</feature>
<feature type="transmembrane region" description="Helical" evidence="1">
    <location>
        <begin position="109"/>
        <end position="137"/>
    </location>
</feature>
<organism evidence="3 4">
    <name type="scientific">Gracilibacillus orientalis</name>
    <dbReference type="NCBI Taxonomy" id="334253"/>
    <lineage>
        <taxon>Bacteria</taxon>
        <taxon>Bacillati</taxon>
        <taxon>Bacillota</taxon>
        <taxon>Bacilli</taxon>
        <taxon>Bacillales</taxon>
        <taxon>Bacillaceae</taxon>
        <taxon>Gracilibacillus</taxon>
    </lineage>
</organism>
<sequence length="219" mass="24998">MKRLMLFVVLACIAMAAIELYIAPNYLVKSICKLFLFLLIPYIYIRFVAHLSFKDLFSVKMKYMKLPIILATGVVIIILSAYWIIGGFFDFSNVTVMLKDNMAVDKGNFLFVAIYIALVNSLLEEFFFRGFAFLALLKLTTKRVAYFFSAGVFAFYHIAMMTDWFSIYLFLLILLSLFVAGCLFNKLDEKADSILPSWLVHISANLSINLIGMTLFGII</sequence>
<evidence type="ECO:0000313" key="4">
    <source>
        <dbReference type="Proteomes" id="UP000198565"/>
    </source>
</evidence>
<dbReference type="GO" id="GO:0006508">
    <property type="term" value="P:proteolysis"/>
    <property type="evidence" value="ECO:0007669"/>
    <property type="project" value="UniProtKB-KW"/>
</dbReference>
<dbReference type="RefSeq" id="WP_091483250.1">
    <property type="nucleotide sequence ID" value="NZ_FOTR01000004.1"/>
</dbReference>
<keyword evidence="3" id="KW-0378">Hydrolase</keyword>
<feature type="domain" description="CAAX prenyl protease 2/Lysostaphin resistance protein A-like" evidence="2">
    <location>
        <begin position="108"/>
        <end position="206"/>
    </location>
</feature>
<dbReference type="STRING" id="334253.SAMN04487943_10482"/>
<dbReference type="EMBL" id="FOTR01000004">
    <property type="protein sequence ID" value="SFL80696.1"/>
    <property type="molecule type" value="Genomic_DNA"/>
</dbReference>
<feature type="transmembrane region" description="Helical" evidence="1">
    <location>
        <begin position="198"/>
        <end position="218"/>
    </location>
</feature>
<evidence type="ECO:0000259" key="2">
    <source>
        <dbReference type="Pfam" id="PF02517"/>
    </source>
</evidence>
<keyword evidence="1" id="KW-0812">Transmembrane</keyword>
<evidence type="ECO:0000256" key="1">
    <source>
        <dbReference type="SAM" id="Phobius"/>
    </source>
</evidence>
<name>A0A1I4KQ64_9BACI</name>
<keyword evidence="3" id="KW-0645">Protease</keyword>
<keyword evidence="1" id="KW-1133">Transmembrane helix</keyword>
<feature type="transmembrane region" description="Helical" evidence="1">
    <location>
        <begin position="144"/>
        <end position="161"/>
    </location>
</feature>
<gene>
    <name evidence="3" type="ORF">SAMN04487943_10482</name>
</gene>
<proteinExistence type="predicted"/>
<keyword evidence="4" id="KW-1185">Reference proteome</keyword>
<dbReference type="InterPro" id="IPR003675">
    <property type="entry name" value="Rce1/LyrA-like_dom"/>
</dbReference>
<dbReference type="AlphaFoldDB" id="A0A1I4KQ64"/>